<accession>A0A9Q0M0K4</accession>
<evidence type="ECO:0008006" key="5">
    <source>
        <dbReference type="Google" id="ProtNLM"/>
    </source>
</evidence>
<dbReference type="AlphaFoldDB" id="A0A9Q0M0K4"/>
<evidence type="ECO:0000313" key="4">
    <source>
        <dbReference type="Proteomes" id="UP001142055"/>
    </source>
</evidence>
<gene>
    <name evidence="3" type="ORF">RDWZM_009845</name>
</gene>
<dbReference type="EMBL" id="JAPWDV010000004">
    <property type="protein sequence ID" value="KAJ6215345.1"/>
    <property type="molecule type" value="Genomic_DNA"/>
</dbReference>
<dbReference type="OMA" id="CTICKEA"/>
<dbReference type="InterPro" id="IPR025476">
    <property type="entry name" value="Helitron_helicase-like"/>
</dbReference>
<organism evidence="3 4">
    <name type="scientific">Blomia tropicalis</name>
    <name type="common">Mite</name>
    <dbReference type="NCBI Taxonomy" id="40697"/>
    <lineage>
        <taxon>Eukaryota</taxon>
        <taxon>Metazoa</taxon>
        <taxon>Ecdysozoa</taxon>
        <taxon>Arthropoda</taxon>
        <taxon>Chelicerata</taxon>
        <taxon>Arachnida</taxon>
        <taxon>Acari</taxon>
        <taxon>Acariformes</taxon>
        <taxon>Sarcoptiformes</taxon>
        <taxon>Astigmata</taxon>
        <taxon>Glycyphagoidea</taxon>
        <taxon>Echimyopodidae</taxon>
        <taxon>Blomia</taxon>
    </lineage>
</organism>
<feature type="domain" description="DUF6570" evidence="2">
    <location>
        <begin position="60"/>
        <end position="190"/>
    </location>
</feature>
<evidence type="ECO:0000313" key="3">
    <source>
        <dbReference type="EMBL" id="KAJ6215345.1"/>
    </source>
</evidence>
<dbReference type="Pfam" id="PF20209">
    <property type="entry name" value="DUF6570"/>
    <property type="match status" value="1"/>
</dbReference>
<dbReference type="InterPro" id="IPR046700">
    <property type="entry name" value="DUF6570"/>
</dbReference>
<feature type="domain" description="Helitron helicase-like" evidence="1">
    <location>
        <begin position="321"/>
        <end position="433"/>
    </location>
</feature>
<dbReference type="Proteomes" id="UP001142055">
    <property type="component" value="Chromosome 4"/>
</dbReference>
<protein>
    <recommendedName>
        <fullName evidence="5">Helitron helicase-like domain-containing protein</fullName>
    </recommendedName>
</protein>
<keyword evidence="4" id="KW-1185">Reference proteome</keyword>
<proteinExistence type="predicted"/>
<evidence type="ECO:0000259" key="1">
    <source>
        <dbReference type="Pfam" id="PF14214"/>
    </source>
</evidence>
<dbReference type="Pfam" id="PF14214">
    <property type="entry name" value="Helitron_like_N"/>
    <property type="match status" value="1"/>
</dbReference>
<comment type="caution">
    <text evidence="3">The sequence shown here is derived from an EMBL/GenBank/DDBJ whole genome shotgun (WGS) entry which is preliminary data.</text>
</comment>
<reference evidence="3" key="1">
    <citation type="submission" date="2022-12" db="EMBL/GenBank/DDBJ databases">
        <title>Genome assemblies of Blomia tropicalis.</title>
        <authorList>
            <person name="Cui Y."/>
        </authorList>
    </citation>
    <scope>NUCLEOTIDE SEQUENCE</scope>
    <source>
        <tissue evidence="3">Adult mites</tissue>
    </source>
</reference>
<evidence type="ECO:0000259" key="2">
    <source>
        <dbReference type="Pfam" id="PF20209"/>
    </source>
</evidence>
<name>A0A9Q0M0K4_BLOTA</name>
<sequence>MSDQQWQLVNYSQEQIDAAIKFENTMQHIAITLKSCTNCTRKFPGLSIDVNGHCDSCQEDPIKFTERNNMKVSSTPDQLKNLSYIELMLIAIIHPIVLIYNEKKVGNKNEQKIAYKIVQNEVKVYDELPLLPSELSKFIIFTNNLLTGFISSFDGNFFNVRNEKLFEALSWLKENNRFYSNININHENFNKIPTNPEDWKRILFKESVENKDEEFFLSNLYSTDKWLKNEGFLTMAFPHLFPNGNGDFNQQRDKPLNHKEYITFLLQQEDRRFINDKSFCFFAFNTYLWQQTVEVSKSITNNPSFVLNLQDISDELLDKTLQSVPSTKAYWETRKDELFNMIERISMPTIFLTLTAADNDWPDQLRFLGEPNFNQMHCSVREQIRLSKPDYAEYFFMKRVELFFEHILKPVFNVEHYWYRYEWQSRGSPYIHAFLWFPKDQVPNRNYFENHFQINETTKDYFRKFCYAINPQKDAFDYDRAMNINCQKQFSDIAEEERLDDLNQLLNCFQCTLKPDKLKYNQYLERNDDKMNFYNPFVTQVRT</sequence>